<evidence type="ECO:0000256" key="2">
    <source>
        <dbReference type="SAM" id="SignalP"/>
    </source>
</evidence>
<keyword evidence="2" id="KW-0732">Signal</keyword>
<proteinExistence type="predicted"/>
<name>A0A552WU56_9MICO</name>
<reference evidence="3 4" key="1">
    <citation type="submission" date="2019-07" db="EMBL/GenBank/DDBJ databases">
        <title>Georgenia wutianyii sp. nov. and Georgenia *** sp. nov. isolated from plateau pika (Ochotona curzoniae) in the Qinghai-Tibet plateau of China.</title>
        <authorList>
            <person name="Tian Z."/>
        </authorList>
    </citation>
    <scope>NUCLEOTIDE SEQUENCE [LARGE SCALE GENOMIC DNA]</scope>
    <source>
        <strain evidence="3 4">Z446</strain>
    </source>
</reference>
<feature type="chain" id="PRO_5038897093" evidence="2">
    <location>
        <begin position="22"/>
        <end position="253"/>
    </location>
</feature>
<protein>
    <submittedName>
        <fullName evidence="3">Uncharacterized protein</fullName>
    </submittedName>
</protein>
<evidence type="ECO:0000313" key="3">
    <source>
        <dbReference type="EMBL" id="TRW46378.1"/>
    </source>
</evidence>
<gene>
    <name evidence="3" type="ORF">FJ693_05480</name>
</gene>
<dbReference type="EMBL" id="VJXR01000010">
    <property type="protein sequence ID" value="TRW46378.1"/>
    <property type="molecule type" value="Genomic_DNA"/>
</dbReference>
<dbReference type="Proteomes" id="UP000318693">
    <property type="component" value="Unassembled WGS sequence"/>
</dbReference>
<organism evidence="3 4">
    <name type="scientific">Georgenia yuyongxinii</name>
    <dbReference type="NCBI Taxonomy" id="2589797"/>
    <lineage>
        <taxon>Bacteria</taxon>
        <taxon>Bacillati</taxon>
        <taxon>Actinomycetota</taxon>
        <taxon>Actinomycetes</taxon>
        <taxon>Micrococcales</taxon>
        <taxon>Bogoriellaceae</taxon>
        <taxon>Georgenia</taxon>
    </lineage>
</organism>
<dbReference type="PROSITE" id="PS51257">
    <property type="entry name" value="PROKAR_LIPOPROTEIN"/>
    <property type="match status" value="1"/>
</dbReference>
<feature type="region of interest" description="Disordered" evidence="1">
    <location>
        <begin position="24"/>
        <end position="78"/>
    </location>
</feature>
<feature type="signal peptide" evidence="2">
    <location>
        <begin position="1"/>
        <end position="21"/>
    </location>
</feature>
<feature type="compositionally biased region" description="Low complexity" evidence="1">
    <location>
        <begin position="24"/>
        <end position="48"/>
    </location>
</feature>
<keyword evidence="4" id="KW-1185">Reference proteome</keyword>
<evidence type="ECO:0000256" key="1">
    <source>
        <dbReference type="SAM" id="MobiDB-lite"/>
    </source>
</evidence>
<comment type="caution">
    <text evidence="3">The sequence shown here is derived from an EMBL/GenBank/DDBJ whole genome shotgun (WGS) entry which is preliminary data.</text>
</comment>
<sequence>MKRTAAAAVVLAATLILTACGGSEEPAGEVTATETTPAETATASAEPTDPGAPLEGDANGLIYPDSSPEGTFPPGVTAAMDQEGVFHGQLGDFVGIGDESSGHMVNIALDAVDYVEDAINGKVVALLSFTVDNMQGTGPVKLLAPIDNGGWAYLAPDGTIETFYANTSNWSDSFYGRDITPMHAGPFVQGTKETDLVDYLVLDAPGGKITYIDTMGYQRAVIELPTQDVNADDHGIVRVHEIAAEHGFLIEPF</sequence>
<dbReference type="AlphaFoldDB" id="A0A552WU56"/>
<evidence type="ECO:0000313" key="4">
    <source>
        <dbReference type="Proteomes" id="UP000318693"/>
    </source>
</evidence>
<accession>A0A552WU56</accession>